<evidence type="ECO:0000259" key="12">
    <source>
        <dbReference type="PROSITE" id="PS50830"/>
    </source>
</evidence>
<reference evidence="13" key="2">
    <citation type="submission" date="2014-06" db="EMBL/GenBank/DDBJ databases">
        <title>The complete genome of Blastobotrys (Arxula) adeninivorans LS3 - a yeast of biotechnological interest.</title>
        <authorList>
            <person name="Kunze G."/>
            <person name="Gaillardin C."/>
            <person name="Czernicka M."/>
            <person name="Durrens P."/>
            <person name="Martin T."/>
            <person name="Boer E."/>
            <person name="Gabaldon T."/>
            <person name="Cruz J."/>
            <person name="Talla E."/>
            <person name="Marck C."/>
            <person name="Goffeau A."/>
            <person name="Barbe V."/>
            <person name="Baret P."/>
            <person name="Baronian K."/>
            <person name="Beier S."/>
            <person name="Bleykasten C."/>
            <person name="Bode R."/>
            <person name="Casaregola S."/>
            <person name="Despons L."/>
            <person name="Fairhead C."/>
            <person name="Giersberg M."/>
            <person name="Gierski P."/>
            <person name="Hahnel U."/>
            <person name="Hartmann A."/>
            <person name="Jankowska D."/>
            <person name="Jubin C."/>
            <person name="Jung P."/>
            <person name="Lafontaine I."/>
            <person name="Leh-Louis V."/>
            <person name="Lemaire M."/>
            <person name="Marcet-Houben M."/>
            <person name="Mascher M."/>
            <person name="Morel G."/>
            <person name="Richard G.-F."/>
            <person name="Riechen J."/>
            <person name="Sacerdot C."/>
            <person name="Sarkar A."/>
            <person name="Savel G."/>
            <person name="Schacherer J."/>
            <person name="Sherman D."/>
            <person name="Straub M.-L."/>
            <person name="Stein N."/>
            <person name="Thierry A."/>
            <person name="Trautwein-Schult A."/>
            <person name="Westhof E."/>
            <person name="Worch S."/>
            <person name="Dujon B."/>
            <person name="Souciet J.-L."/>
            <person name="Wincker P."/>
            <person name="Scholz U."/>
            <person name="Neuveglise N."/>
        </authorList>
    </citation>
    <scope>NUCLEOTIDE SEQUENCE</scope>
    <source>
        <strain evidence="13">LS3</strain>
    </source>
</reference>
<keyword evidence="11" id="KW-1133">Transmembrane helix</keyword>
<dbReference type="GO" id="GO:0004519">
    <property type="term" value="F:endonuclease activity"/>
    <property type="evidence" value="ECO:0007669"/>
    <property type="project" value="UniProtKB-KW"/>
</dbReference>
<proteinExistence type="inferred from homology"/>
<evidence type="ECO:0000256" key="3">
    <source>
        <dbReference type="ARBA" id="ARBA00005435"/>
    </source>
</evidence>
<evidence type="ECO:0000256" key="1">
    <source>
        <dbReference type="ARBA" id="ARBA00004167"/>
    </source>
</evidence>
<dbReference type="GO" id="GO:0016020">
    <property type="term" value="C:membrane"/>
    <property type="evidence" value="ECO:0007669"/>
    <property type="project" value="UniProtKB-SubCell"/>
</dbReference>
<feature type="compositionally biased region" description="Basic and acidic residues" evidence="10">
    <location>
        <begin position="11"/>
        <end position="20"/>
    </location>
</feature>
<dbReference type="GO" id="GO:0005739">
    <property type="term" value="C:mitochondrion"/>
    <property type="evidence" value="ECO:0007669"/>
    <property type="project" value="UniProtKB-SubCell"/>
</dbReference>
<name>A0A060T1U5_BLAAD</name>
<gene>
    <name evidence="13" type="ORF">GNLVRS02_ARAD1C19074g</name>
</gene>
<evidence type="ECO:0000256" key="5">
    <source>
        <dbReference type="ARBA" id="ARBA00014651"/>
    </source>
</evidence>
<comment type="subcellular location">
    <subcellularLocation>
        <location evidence="1">Membrane</location>
        <topology evidence="1">Single-pass membrane protein</topology>
    </subcellularLocation>
    <subcellularLocation>
        <location evidence="2">Mitochondrion</location>
    </subcellularLocation>
</comment>
<protein>
    <recommendedName>
        <fullName evidence="4">Probable endonuclease LCL3</fullName>
    </recommendedName>
    <alternativeName>
        <fullName evidence="5">Probable endonuclease lcl3</fullName>
    </alternativeName>
</protein>
<keyword evidence="11" id="KW-0812">Transmembrane</keyword>
<dbReference type="GO" id="GO:0016787">
    <property type="term" value="F:hydrolase activity"/>
    <property type="evidence" value="ECO:0007669"/>
    <property type="project" value="UniProtKB-KW"/>
</dbReference>
<dbReference type="InterPro" id="IPR016071">
    <property type="entry name" value="Staphylococal_nuclease_OB-fold"/>
</dbReference>
<reference evidence="13" key="1">
    <citation type="submission" date="2014-02" db="EMBL/GenBank/DDBJ databases">
        <authorList>
            <person name="Genoscope - CEA"/>
        </authorList>
    </citation>
    <scope>NUCLEOTIDE SEQUENCE</scope>
    <source>
        <strain evidence="13">LS3</strain>
    </source>
</reference>
<evidence type="ECO:0000256" key="8">
    <source>
        <dbReference type="ARBA" id="ARBA00022801"/>
    </source>
</evidence>
<organism evidence="13">
    <name type="scientific">Blastobotrys adeninivorans</name>
    <name type="common">Yeast</name>
    <name type="synonym">Arxula adeninivorans</name>
    <dbReference type="NCBI Taxonomy" id="409370"/>
    <lineage>
        <taxon>Eukaryota</taxon>
        <taxon>Fungi</taxon>
        <taxon>Dikarya</taxon>
        <taxon>Ascomycota</taxon>
        <taxon>Saccharomycotina</taxon>
        <taxon>Dipodascomycetes</taxon>
        <taxon>Dipodascales</taxon>
        <taxon>Trichomonascaceae</taxon>
        <taxon>Blastobotrys</taxon>
    </lineage>
</organism>
<evidence type="ECO:0000256" key="11">
    <source>
        <dbReference type="SAM" id="Phobius"/>
    </source>
</evidence>
<keyword evidence="6" id="KW-0540">Nuclease</keyword>
<evidence type="ECO:0000256" key="4">
    <source>
        <dbReference type="ARBA" id="ARBA00013404"/>
    </source>
</evidence>
<feature type="domain" description="TNase-like" evidence="12">
    <location>
        <begin position="67"/>
        <end position="226"/>
    </location>
</feature>
<feature type="transmembrane region" description="Helical" evidence="11">
    <location>
        <begin position="28"/>
        <end position="46"/>
    </location>
</feature>
<accession>A0A060T1U5</accession>
<dbReference type="Gene3D" id="2.40.50.90">
    <property type="match status" value="1"/>
</dbReference>
<dbReference type="SUPFAM" id="SSF50199">
    <property type="entry name" value="Staphylococcal nuclease"/>
    <property type="match status" value="1"/>
</dbReference>
<evidence type="ECO:0000256" key="10">
    <source>
        <dbReference type="SAM" id="MobiDB-lite"/>
    </source>
</evidence>
<dbReference type="PROSITE" id="PS50830">
    <property type="entry name" value="TNASE_3"/>
    <property type="match status" value="1"/>
</dbReference>
<feature type="compositionally biased region" description="Polar residues" evidence="10">
    <location>
        <begin position="1"/>
        <end position="10"/>
    </location>
</feature>
<keyword evidence="11" id="KW-0472">Membrane</keyword>
<feature type="region of interest" description="Disordered" evidence="10">
    <location>
        <begin position="1"/>
        <end position="20"/>
    </location>
</feature>
<dbReference type="Pfam" id="PF00565">
    <property type="entry name" value="SNase"/>
    <property type="match status" value="1"/>
</dbReference>
<dbReference type="AlphaFoldDB" id="A0A060T1U5"/>
<dbReference type="SMART" id="SM00318">
    <property type="entry name" value="SNc"/>
    <property type="match status" value="1"/>
</dbReference>
<keyword evidence="9" id="KW-0106">Calcium</keyword>
<evidence type="ECO:0000256" key="9">
    <source>
        <dbReference type="ARBA" id="ARBA00022837"/>
    </source>
</evidence>
<dbReference type="PANTHER" id="PTHR12302">
    <property type="entry name" value="EBNA2 BINDING PROTEIN P100"/>
    <property type="match status" value="1"/>
</dbReference>
<dbReference type="InterPro" id="IPR035437">
    <property type="entry name" value="SNase_OB-fold_sf"/>
</dbReference>
<dbReference type="PhylomeDB" id="A0A060T1U5"/>
<dbReference type="PANTHER" id="PTHR12302:SF3">
    <property type="entry name" value="SERINE_THREONINE-PROTEIN KINASE 31"/>
    <property type="match status" value="1"/>
</dbReference>
<keyword evidence="7" id="KW-0255">Endonuclease</keyword>
<evidence type="ECO:0000256" key="2">
    <source>
        <dbReference type="ARBA" id="ARBA00004173"/>
    </source>
</evidence>
<keyword evidence="8" id="KW-0378">Hydrolase</keyword>
<comment type="similarity">
    <text evidence="3">Belongs to the LCL3 family.</text>
</comment>
<sequence length="241" mass="27512">MGIWNRSSSSSKDEPEERPEVQWYSPKVLGPTFVLTSGFIGGFYVYRAYLRRVPNTLKIPDYFFRKRTMLGKVVSVGDADNFHFYHTPGGILGGWGWLRHAPETNQRGLSGETIHVRLCGVDAPEASHFGKPAQPYSAEALEWLRGFVLGKRVRLMPLARDQYQRTVGDATIRTFWGRKNVSAEMLKNGWAVVYESKVGSEFNGKEALFRKLEAESRRKRIGIFQKGGKFESPGEYKRRTR</sequence>
<evidence type="ECO:0000313" key="13">
    <source>
        <dbReference type="EMBL" id="CDP34724.1"/>
    </source>
</evidence>
<evidence type="ECO:0000256" key="6">
    <source>
        <dbReference type="ARBA" id="ARBA00022722"/>
    </source>
</evidence>
<dbReference type="EMBL" id="HG937693">
    <property type="protein sequence ID" value="CDP34724.1"/>
    <property type="molecule type" value="Genomic_DNA"/>
</dbReference>
<evidence type="ECO:0000256" key="7">
    <source>
        <dbReference type="ARBA" id="ARBA00022759"/>
    </source>
</evidence>